<dbReference type="GO" id="GO:0003872">
    <property type="term" value="F:6-phosphofructokinase activity"/>
    <property type="evidence" value="ECO:0007669"/>
    <property type="project" value="InterPro"/>
</dbReference>
<evidence type="ECO:0000259" key="5">
    <source>
        <dbReference type="Pfam" id="PF00365"/>
    </source>
</evidence>
<dbReference type="SUPFAM" id="SSF53098">
    <property type="entry name" value="Ribonuclease H-like"/>
    <property type="match status" value="1"/>
</dbReference>
<feature type="domain" description="Phosphofructokinase" evidence="5">
    <location>
        <begin position="148"/>
        <end position="283"/>
    </location>
</feature>
<evidence type="ECO:0000256" key="3">
    <source>
        <dbReference type="ARBA" id="ARBA00022777"/>
    </source>
</evidence>
<dbReference type="InterPro" id="IPR035966">
    <property type="entry name" value="PKF_sf"/>
</dbReference>
<protein>
    <recommendedName>
        <fullName evidence="9">Phosphofructokinase</fullName>
    </recommendedName>
</protein>
<evidence type="ECO:0000259" key="6">
    <source>
        <dbReference type="Pfam" id="PF00929"/>
    </source>
</evidence>
<reference evidence="7" key="2">
    <citation type="journal article" date="2021" name="Genome Biol. Evol.">
        <title>Developing a high-quality reference genome for a parasitic bivalve with doubly uniparental inheritance (Bivalvia: Unionida).</title>
        <authorList>
            <person name="Smith C.H."/>
        </authorList>
    </citation>
    <scope>NUCLEOTIDE SEQUENCE</scope>
    <source>
        <strain evidence="7">CHS0354</strain>
        <tissue evidence="7">Mantle</tissue>
    </source>
</reference>
<reference evidence="7" key="1">
    <citation type="journal article" date="2021" name="Genome Biol. Evol.">
        <title>A High-Quality Reference Genome for a Parasitic Bivalve with Doubly Uniparental Inheritance (Bivalvia: Unionida).</title>
        <authorList>
            <person name="Smith C.H."/>
        </authorList>
    </citation>
    <scope>NUCLEOTIDE SEQUENCE</scope>
    <source>
        <strain evidence="7">CHS0354</strain>
    </source>
</reference>
<dbReference type="Proteomes" id="UP001195483">
    <property type="component" value="Unassembled WGS sequence"/>
</dbReference>
<organism evidence="7 8">
    <name type="scientific">Potamilus streckersoni</name>
    <dbReference type="NCBI Taxonomy" id="2493646"/>
    <lineage>
        <taxon>Eukaryota</taxon>
        <taxon>Metazoa</taxon>
        <taxon>Spiralia</taxon>
        <taxon>Lophotrochozoa</taxon>
        <taxon>Mollusca</taxon>
        <taxon>Bivalvia</taxon>
        <taxon>Autobranchia</taxon>
        <taxon>Heteroconchia</taxon>
        <taxon>Palaeoheterodonta</taxon>
        <taxon>Unionida</taxon>
        <taxon>Unionoidea</taxon>
        <taxon>Unionidae</taxon>
        <taxon>Ambleminae</taxon>
        <taxon>Lampsilini</taxon>
        <taxon>Potamilus</taxon>
    </lineage>
</organism>
<proteinExistence type="predicted"/>
<keyword evidence="4" id="KW-0460">Magnesium</keyword>
<evidence type="ECO:0000313" key="8">
    <source>
        <dbReference type="Proteomes" id="UP001195483"/>
    </source>
</evidence>
<dbReference type="InterPro" id="IPR036397">
    <property type="entry name" value="RNaseH_sf"/>
</dbReference>
<keyword evidence="3" id="KW-0418">Kinase</keyword>
<gene>
    <name evidence="7" type="ORF">CHS0354_035291</name>
</gene>
<evidence type="ECO:0000313" key="7">
    <source>
        <dbReference type="EMBL" id="KAK3584210.1"/>
    </source>
</evidence>
<evidence type="ECO:0000256" key="1">
    <source>
        <dbReference type="ARBA" id="ARBA00022679"/>
    </source>
</evidence>
<keyword evidence="8" id="KW-1185">Reference proteome</keyword>
<evidence type="ECO:0000256" key="4">
    <source>
        <dbReference type="ARBA" id="ARBA00022842"/>
    </source>
</evidence>
<evidence type="ECO:0000256" key="2">
    <source>
        <dbReference type="ARBA" id="ARBA00022723"/>
    </source>
</evidence>
<sequence>MEMTGLNPLTDKVLEIAIVPTDSELNTLDAGFSMVVRYPESIVGEMDEWCLDQHTKNGLINECLKAPNVLTEVEQLSIDLLHAVYRKRQSPLCGNSVFQDRAFMKHHMFGLYSIFITGLLTSARDRDSGDTQCACGSDRQSEWYRFGEIDGARLGFIAATASIAQRDVNFVLIPEIPFELKGAKGFLQTLKERIRHKKHAVIVVAEGAGQHLLSSLKRTDPSGNPKMGDIGVYLKNQINEFFTSEGIEINLKYIDPSYLIRSVPPNTGDNLFSATLAQNAVHAAMSGYTDAVLSLWHGVYCIIPSHLTTSGINRVTPEGRLWLNVLESTGSLILLADYRI</sequence>
<dbReference type="InterPro" id="IPR050929">
    <property type="entry name" value="PFKA"/>
</dbReference>
<dbReference type="Pfam" id="PF00929">
    <property type="entry name" value="RNase_T"/>
    <property type="match status" value="1"/>
</dbReference>
<dbReference type="AlphaFoldDB" id="A0AAE0S2U2"/>
<feature type="domain" description="Exonuclease" evidence="6">
    <location>
        <begin position="2"/>
        <end position="108"/>
    </location>
</feature>
<reference evidence="7" key="3">
    <citation type="submission" date="2023-05" db="EMBL/GenBank/DDBJ databases">
        <authorList>
            <person name="Smith C.H."/>
        </authorList>
    </citation>
    <scope>NUCLEOTIDE SEQUENCE</scope>
    <source>
        <strain evidence="7">CHS0354</strain>
        <tissue evidence="7">Mantle</tissue>
    </source>
</reference>
<dbReference type="GO" id="GO:0046872">
    <property type="term" value="F:metal ion binding"/>
    <property type="evidence" value="ECO:0007669"/>
    <property type="project" value="UniProtKB-KW"/>
</dbReference>
<dbReference type="Pfam" id="PF00365">
    <property type="entry name" value="PFK"/>
    <property type="match status" value="1"/>
</dbReference>
<name>A0AAE0S2U2_9BIVA</name>
<accession>A0AAE0S2U2</accession>
<dbReference type="GO" id="GO:0003676">
    <property type="term" value="F:nucleic acid binding"/>
    <property type="evidence" value="ECO:0007669"/>
    <property type="project" value="InterPro"/>
</dbReference>
<dbReference type="Gene3D" id="3.30.420.10">
    <property type="entry name" value="Ribonuclease H-like superfamily/Ribonuclease H"/>
    <property type="match status" value="1"/>
</dbReference>
<dbReference type="InterPro" id="IPR012337">
    <property type="entry name" value="RNaseH-like_sf"/>
</dbReference>
<dbReference type="Gene3D" id="3.40.50.460">
    <property type="entry name" value="Phosphofructokinase domain"/>
    <property type="match status" value="1"/>
</dbReference>
<dbReference type="SUPFAM" id="SSF53784">
    <property type="entry name" value="Phosphofructokinase"/>
    <property type="match status" value="1"/>
</dbReference>
<dbReference type="EMBL" id="JAEAOA010002069">
    <property type="protein sequence ID" value="KAK3584210.1"/>
    <property type="molecule type" value="Genomic_DNA"/>
</dbReference>
<dbReference type="PANTHER" id="PTHR45770">
    <property type="entry name" value="ATP-DEPENDENT 6-PHOSPHOFRUCTOKINASE 1"/>
    <property type="match status" value="1"/>
</dbReference>
<keyword evidence="2" id="KW-0479">Metal-binding</keyword>
<evidence type="ECO:0008006" key="9">
    <source>
        <dbReference type="Google" id="ProtNLM"/>
    </source>
</evidence>
<dbReference type="InterPro" id="IPR000023">
    <property type="entry name" value="Phosphofructokinase_dom"/>
</dbReference>
<comment type="caution">
    <text evidence="7">The sequence shown here is derived from an EMBL/GenBank/DDBJ whole genome shotgun (WGS) entry which is preliminary data.</text>
</comment>
<dbReference type="InterPro" id="IPR013520">
    <property type="entry name" value="Ribonucl_H"/>
</dbReference>
<keyword evidence="1" id="KW-0808">Transferase</keyword>